<accession>A0AA39I036</accession>
<feature type="compositionally biased region" description="Low complexity" evidence="1">
    <location>
        <begin position="64"/>
        <end position="73"/>
    </location>
</feature>
<dbReference type="EMBL" id="JAUCMV010000002">
    <property type="protein sequence ID" value="KAK0415330.1"/>
    <property type="molecule type" value="Genomic_DNA"/>
</dbReference>
<organism evidence="2 3">
    <name type="scientific">Steinernema hermaphroditum</name>
    <dbReference type="NCBI Taxonomy" id="289476"/>
    <lineage>
        <taxon>Eukaryota</taxon>
        <taxon>Metazoa</taxon>
        <taxon>Ecdysozoa</taxon>
        <taxon>Nematoda</taxon>
        <taxon>Chromadorea</taxon>
        <taxon>Rhabditida</taxon>
        <taxon>Tylenchina</taxon>
        <taxon>Panagrolaimomorpha</taxon>
        <taxon>Strongyloidoidea</taxon>
        <taxon>Steinernematidae</taxon>
        <taxon>Steinernema</taxon>
    </lineage>
</organism>
<evidence type="ECO:0000256" key="1">
    <source>
        <dbReference type="SAM" id="MobiDB-lite"/>
    </source>
</evidence>
<dbReference type="AlphaFoldDB" id="A0AA39I036"/>
<gene>
    <name evidence="2" type="ORF">QR680_011891</name>
</gene>
<evidence type="ECO:0000313" key="3">
    <source>
        <dbReference type="Proteomes" id="UP001175271"/>
    </source>
</evidence>
<keyword evidence="3" id="KW-1185">Reference proteome</keyword>
<comment type="caution">
    <text evidence="2">The sequence shown here is derived from an EMBL/GenBank/DDBJ whole genome shotgun (WGS) entry which is preliminary data.</text>
</comment>
<feature type="region of interest" description="Disordered" evidence="1">
    <location>
        <begin position="51"/>
        <end position="74"/>
    </location>
</feature>
<name>A0AA39I036_9BILA</name>
<proteinExistence type="predicted"/>
<protein>
    <submittedName>
        <fullName evidence="2">Uncharacterized protein</fullName>
    </submittedName>
</protein>
<evidence type="ECO:0000313" key="2">
    <source>
        <dbReference type="EMBL" id="KAK0415330.1"/>
    </source>
</evidence>
<sequence>MSFSDDRRPCLFNKGRRNHRSFKVSATIPAACMKYFKNFLLRIMSITAPSIESQHRSTRTQPNRIFSITSTTKRTSRRPYHIRSISILPYMNSFQAKS</sequence>
<reference evidence="2" key="1">
    <citation type="submission" date="2023-06" db="EMBL/GenBank/DDBJ databases">
        <title>Genomic analysis of the entomopathogenic nematode Steinernema hermaphroditum.</title>
        <authorList>
            <person name="Schwarz E.M."/>
            <person name="Heppert J.K."/>
            <person name="Baniya A."/>
            <person name="Schwartz H.T."/>
            <person name="Tan C.-H."/>
            <person name="Antoshechkin I."/>
            <person name="Sternberg P.W."/>
            <person name="Goodrich-Blair H."/>
            <person name="Dillman A.R."/>
        </authorList>
    </citation>
    <scope>NUCLEOTIDE SEQUENCE</scope>
    <source>
        <strain evidence="2">PS9179</strain>
        <tissue evidence="2">Whole animal</tissue>
    </source>
</reference>
<dbReference type="Proteomes" id="UP001175271">
    <property type="component" value="Unassembled WGS sequence"/>
</dbReference>